<evidence type="ECO:0000313" key="2">
    <source>
        <dbReference type="Proteomes" id="UP000288805"/>
    </source>
</evidence>
<sequence length="47" mass="5000">MRPGIYASTTLTESMMLIAVADVLIDAASVLGGEATLKILYMKLVEV</sequence>
<dbReference type="EMBL" id="QGNW01001162">
    <property type="protein sequence ID" value="RVW52802.1"/>
    <property type="molecule type" value="Genomic_DNA"/>
</dbReference>
<evidence type="ECO:0000313" key="1">
    <source>
        <dbReference type="EMBL" id="RVW52802.1"/>
    </source>
</evidence>
<dbReference type="AlphaFoldDB" id="A0A438EZE9"/>
<gene>
    <name evidence="1" type="ORF">CK203_076656</name>
</gene>
<dbReference type="Proteomes" id="UP000288805">
    <property type="component" value="Unassembled WGS sequence"/>
</dbReference>
<comment type="caution">
    <text evidence="1">The sequence shown here is derived from an EMBL/GenBank/DDBJ whole genome shotgun (WGS) entry which is preliminary data.</text>
</comment>
<name>A0A438EZE9_VITVI</name>
<proteinExistence type="predicted"/>
<protein>
    <submittedName>
        <fullName evidence="1">Uncharacterized protein</fullName>
    </submittedName>
</protein>
<reference evidence="1 2" key="1">
    <citation type="journal article" date="2018" name="PLoS Genet.">
        <title>Population sequencing reveals clonal diversity and ancestral inbreeding in the grapevine cultivar Chardonnay.</title>
        <authorList>
            <person name="Roach M.J."/>
            <person name="Johnson D.L."/>
            <person name="Bohlmann J."/>
            <person name="van Vuuren H.J."/>
            <person name="Jones S.J."/>
            <person name="Pretorius I.S."/>
            <person name="Schmidt S.A."/>
            <person name="Borneman A.R."/>
        </authorList>
    </citation>
    <scope>NUCLEOTIDE SEQUENCE [LARGE SCALE GENOMIC DNA]</scope>
    <source>
        <strain evidence="2">cv. Chardonnay</strain>
        <tissue evidence="1">Leaf</tissue>
    </source>
</reference>
<accession>A0A438EZE9</accession>
<organism evidence="1 2">
    <name type="scientific">Vitis vinifera</name>
    <name type="common">Grape</name>
    <dbReference type="NCBI Taxonomy" id="29760"/>
    <lineage>
        <taxon>Eukaryota</taxon>
        <taxon>Viridiplantae</taxon>
        <taxon>Streptophyta</taxon>
        <taxon>Embryophyta</taxon>
        <taxon>Tracheophyta</taxon>
        <taxon>Spermatophyta</taxon>
        <taxon>Magnoliopsida</taxon>
        <taxon>eudicotyledons</taxon>
        <taxon>Gunneridae</taxon>
        <taxon>Pentapetalae</taxon>
        <taxon>rosids</taxon>
        <taxon>Vitales</taxon>
        <taxon>Vitaceae</taxon>
        <taxon>Viteae</taxon>
        <taxon>Vitis</taxon>
    </lineage>
</organism>